<gene>
    <name evidence="10" type="ORF">DSM104329_03867</name>
</gene>
<organism evidence="10 11">
    <name type="scientific">Capillimicrobium parvum</name>
    <dbReference type="NCBI Taxonomy" id="2884022"/>
    <lineage>
        <taxon>Bacteria</taxon>
        <taxon>Bacillati</taxon>
        <taxon>Actinomycetota</taxon>
        <taxon>Thermoleophilia</taxon>
        <taxon>Solirubrobacterales</taxon>
        <taxon>Capillimicrobiaceae</taxon>
        <taxon>Capillimicrobium</taxon>
    </lineage>
</organism>
<dbReference type="Pfam" id="PF05103">
    <property type="entry name" value="DivIVA"/>
    <property type="match status" value="1"/>
</dbReference>
<dbReference type="InterPro" id="IPR007793">
    <property type="entry name" value="DivIVA_fam"/>
</dbReference>
<evidence type="ECO:0000256" key="4">
    <source>
        <dbReference type="ARBA" id="ARBA00022618"/>
    </source>
</evidence>
<evidence type="ECO:0000313" key="11">
    <source>
        <dbReference type="Proteomes" id="UP001162834"/>
    </source>
</evidence>
<evidence type="ECO:0000256" key="6">
    <source>
        <dbReference type="ARBA" id="ARBA00023306"/>
    </source>
</evidence>
<feature type="compositionally biased region" description="Basic and acidic residues" evidence="9">
    <location>
        <begin position="87"/>
        <end position="106"/>
    </location>
</feature>
<keyword evidence="4" id="KW-0132">Cell division</keyword>
<proteinExistence type="predicted"/>
<evidence type="ECO:0000256" key="5">
    <source>
        <dbReference type="ARBA" id="ARBA00023054"/>
    </source>
</evidence>
<evidence type="ECO:0000256" key="7">
    <source>
        <dbReference type="ARBA" id="ARBA00031737"/>
    </source>
</evidence>
<feature type="coiled-coil region" evidence="8">
    <location>
        <begin position="22"/>
        <end position="49"/>
    </location>
</feature>
<feature type="region of interest" description="Disordered" evidence="9">
    <location>
        <begin position="176"/>
        <end position="225"/>
    </location>
</feature>
<name>A0A9E6Y014_9ACTN</name>
<comment type="subcellular location">
    <subcellularLocation>
        <location evidence="1">Cytoplasm</location>
    </subcellularLocation>
</comment>
<keyword evidence="3" id="KW-0963">Cytoplasm</keyword>
<evidence type="ECO:0000256" key="9">
    <source>
        <dbReference type="SAM" id="MobiDB-lite"/>
    </source>
</evidence>
<dbReference type="Gene3D" id="6.10.250.660">
    <property type="match status" value="1"/>
</dbReference>
<evidence type="ECO:0000256" key="3">
    <source>
        <dbReference type="ARBA" id="ARBA00022490"/>
    </source>
</evidence>
<sequence length="271" mass="28729">MPLDRQAIEKRDFPIGRRGYDTAAVDAHLARLADEMEALQRQLKRRSGDSLAQAASERVRAIVEAAESSAAAIESSAEDEAQQVRAEAARDAERTRADALERAEDHVGRVAEASGEMLRRVEAMQEELGGLVDTLRTGAARVNADLTLLDSNMGDLRTAAGERPPEVAAAVAVPEPDPAAGLSRPPEAEPSENGAGTRAAAAEPAPPAPTAAPAEPEPDRVADAEGARLIALNMALNGQAREEADRYLAENFDLPDRAQLLDEVYATIETG</sequence>
<dbReference type="GO" id="GO:0005737">
    <property type="term" value="C:cytoplasm"/>
    <property type="evidence" value="ECO:0007669"/>
    <property type="project" value="UniProtKB-SubCell"/>
</dbReference>
<dbReference type="EMBL" id="CP087164">
    <property type="protein sequence ID" value="UGS37451.1"/>
    <property type="molecule type" value="Genomic_DNA"/>
</dbReference>
<accession>A0A9E6Y014</accession>
<reference evidence="10" key="1">
    <citation type="journal article" date="2022" name="Int. J. Syst. Evol. Microbiol.">
        <title>Pseudomonas aegrilactucae sp. nov. and Pseudomonas morbosilactucae sp. nov., pathogens causing bacterial rot of lettuce in Japan.</title>
        <authorList>
            <person name="Sawada H."/>
            <person name="Fujikawa T."/>
            <person name="Satou M."/>
        </authorList>
    </citation>
    <scope>NUCLEOTIDE SEQUENCE</scope>
    <source>
        <strain evidence="10">0166_1</strain>
    </source>
</reference>
<keyword evidence="5 8" id="KW-0175">Coiled coil</keyword>
<protein>
    <recommendedName>
        <fullName evidence="2">Cell wall synthesis protein Wag31</fullName>
    </recommendedName>
    <alternativeName>
        <fullName evidence="7">Antigen 84</fullName>
    </alternativeName>
</protein>
<dbReference type="RefSeq" id="WP_259311506.1">
    <property type="nucleotide sequence ID" value="NZ_CP087164.1"/>
</dbReference>
<dbReference type="Proteomes" id="UP001162834">
    <property type="component" value="Chromosome"/>
</dbReference>
<dbReference type="InterPro" id="IPR019933">
    <property type="entry name" value="DivIVA_domain"/>
</dbReference>
<dbReference type="NCBIfam" id="TIGR03544">
    <property type="entry name" value="DivI1A_domain"/>
    <property type="match status" value="1"/>
</dbReference>
<keyword evidence="6" id="KW-0131">Cell cycle</keyword>
<keyword evidence="11" id="KW-1185">Reference proteome</keyword>
<evidence type="ECO:0000256" key="8">
    <source>
        <dbReference type="SAM" id="Coils"/>
    </source>
</evidence>
<evidence type="ECO:0000256" key="1">
    <source>
        <dbReference type="ARBA" id="ARBA00004496"/>
    </source>
</evidence>
<feature type="region of interest" description="Disordered" evidence="9">
    <location>
        <begin position="73"/>
        <end position="106"/>
    </location>
</feature>
<dbReference type="GO" id="GO:0051301">
    <property type="term" value="P:cell division"/>
    <property type="evidence" value="ECO:0007669"/>
    <property type="project" value="UniProtKB-KW"/>
</dbReference>
<dbReference type="KEGG" id="sbae:DSM104329_03867"/>
<evidence type="ECO:0000313" key="10">
    <source>
        <dbReference type="EMBL" id="UGS37451.1"/>
    </source>
</evidence>
<dbReference type="AlphaFoldDB" id="A0A9E6Y014"/>
<evidence type="ECO:0000256" key="2">
    <source>
        <dbReference type="ARBA" id="ARBA00018787"/>
    </source>
</evidence>